<dbReference type="InterPro" id="IPR041698">
    <property type="entry name" value="Methyltransf_25"/>
</dbReference>
<comment type="caution">
    <text evidence="2">The sequence shown here is derived from an EMBL/GenBank/DDBJ whole genome shotgun (WGS) entry which is preliminary data.</text>
</comment>
<dbReference type="AlphaFoldDB" id="A0A099T4H8"/>
<protein>
    <submittedName>
        <fullName evidence="2">SAM-dependent methlyltransferase</fullName>
    </submittedName>
</protein>
<dbReference type="RefSeq" id="WP_048193045.1">
    <property type="nucleotide sequence ID" value="NZ_CAAGSM010000008.1"/>
</dbReference>
<dbReference type="OrthoDB" id="1018at2157"/>
<dbReference type="EMBL" id="JRHO01000002">
    <property type="protein sequence ID" value="KGK99769.1"/>
    <property type="molecule type" value="Genomic_DNA"/>
</dbReference>
<evidence type="ECO:0000313" key="2">
    <source>
        <dbReference type="EMBL" id="KGK99769.1"/>
    </source>
</evidence>
<dbReference type="InterPro" id="IPR050447">
    <property type="entry name" value="Erg6_SMT_methyltransf"/>
</dbReference>
<dbReference type="PANTHER" id="PTHR44068:SF11">
    <property type="entry name" value="GERANYL DIPHOSPHATE 2-C-METHYLTRANSFERASE"/>
    <property type="match status" value="1"/>
</dbReference>
<keyword evidence="2" id="KW-0808">Transferase</keyword>
<dbReference type="CDD" id="cd02440">
    <property type="entry name" value="AdoMet_MTases"/>
    <property type="match status" value="1"/>
</dbReference>
<dbReference type="Pfam" id="PF13649">
    <property type="entry name" value="Methyltransf_25"/>
    <property type="match status" value="1"/>
</dbReference>
<evidence type="ECO:0000313" key="3">
    <source>
        <dbReference type="Proteomes" id="UP000029859"/>
    </source>
</evidence>
<organism evidence="2 3">
    <name type="scientific">Methanococcoides methylutens</name>
    <dbReference type="NCBI Taxonomy" id="2226"/>
    <lineage>
        <taxon>Archaea</taxon>
        <taxon>Methanobacteriati</taxon>
        <taxon>Methanobacteriota</taxon>
        <taxon>Stenosarchaea group</taxon>
        <taxon>Methanomicrobia</taxon>
        <taxon>Methanosarcinales</taxon>
        <taxon>Methanosarcinaceae</taxon>
        <taxon>Methanococcoides</taxon>
    </lineage>
</organism>
<proteinExistence type="predicted"/>
<reference evidence="2 3" key="1">
    <citation type="submission" date="2014-09" db="EMBL/GenBank/DDBJ databases">
        <title>Draft genome sequence of an obligately methylotrophic methanogen, Methanococcoides methylutens, isolated from marine sediment.</title>
        <authorList>
            <person name="Guan Y."/>
            <person name="Ngugi D.K."/>
            <person name="Blom J."/>
            <person name="Ali S."/>
            <person name="Ferry J.G."/>
            <person name="Stingl U."/>
        </authorList>
    </citation>
    <scope>NUCLEOTIDE SEQUENCE [LARGE SCALE GENOMIC DNA]</scope>
    <source>
        <strain evidence="2 3">DSM 2657</strain>
    </source>
</reference>
<dbReference type="SUPFAM" id="SSF53335">
    <property type="entry name" value="S-adenosyl-L-methionine-dependent methyltransferases"/>
    <property type="match status" value="1"/>
</dbReference>
<name>A0A099T4H8_METMT</name>
<evidence type="ECO:0000259" key="1">
    <source>
        <dbReference type="Pfam" id="PF13649"/>
    </source>
</evidence>
<dbReference type="PANTHER" id="PTHR44068">
    <property type="entry name" value="ZGC:194242"/>
    <property type="match status" value="1"/>
</dbReference>
<feature type="domain" description="Methyltransferase" evidence="1">
    <location>
        <begin position="40"/>
        <end position="135"/>
    </location>
</feature>
<dbReference type="Proteomes" id="UP000029859">
    <property type="component" value="Unassembled WGS sequence"/>
</dbReference>
<dbReference type="Gene3D" id="3.40.50.150">
    <property type="entry name" value="Vaccinia Virus protein VP39"/>
    <property type="match status" value="1"/>
</dbReference>
<dbReference type="InterPro" id="IPR029063">
    <property type="entry name" value="SAM-dependent_MTases_sf"/>
</dbReference>
<keyword evidence="3" id="KW-1185">Reference proteome</keyword>
<accession>A0A099T4H8</accession>
<dbReference type="GO" id="GO:0016740">
    <property type="term" value="F:transferase activity"/>
    <property type="evidence" value="ECO:0007669"/>
    <property type="project" value="UniProtKB-KW"/>
</dbReference>
<sequence>MTESPIFEIFDGLPRQSPGNNKCTEKAFNLLSSLPAGSKILDIGCGVGMQTIHLAKICNDCHITATDIYQPFLDKLMENAVEDGVNDRITTVRASMDDLPFEAGEFDLIWAEGSIFVIGFEKGLSYWKQFLKEGGYMALTESTWFTDEPSSEVIQFWQDCYPDIKNIPDTEKVILSVGYDLIDCFKLPASAWWDFYAYLEKRVDDISDSYKGNTEAEEILSFNRREIKIFREHPDEYGYTFFILQKNADK</sequence>
<gene>
    <name evidence="2" type="ORF">LI82_00760</name>
</gene>